<keyword evidence="4" id="KW-1185">Reference proteome</keyword>
<dbReference type="SMART" id="SM00271">
    <property type="entry name" value="DnaJ"/>
    <property type="match status" value="1"/>
</dbReference>
<name>L0DEH9_SINAD</name>
<dbReference type="InterPro" id="IPR001623">
    <property type="entry name" value="DnaJ_domain"/>
</dbReference>
<dbReference type="AlphaFoldDB" id="L0DEH9"/>
<dbReference type="Gene3D" id="1.10.287.110">
    <property type="entry name" value="DnaJ domain"/>
    <property type="match status" value="1"/>
</dbReference>
<gene>
    <name evidence="3" type="ordered locus">Sinac_3401</name>
</gene>
<protein>
    <submittedName>
        <fullName evidence="3">DnaJ-class molecular chaperone with C-terminal Zn finger domain</fullName>
    </submittedName>
</protein>
<dbReference type="HOGENOM" id="CLU_1204142_0_0_0"/>
<dbReference type="STRING" id="886293.Sinac_3401"/>
<dbReference type="PROSITE" id="PS50076">
    <property type="entry name" value="DNAJ_2"/>
    <property type="match status" value="1"/>
</dbReference>
<evidence type="ECO:0000313" key="3">
    <source>
        <dbReference type="EMBL" id="AGA27662.1"/>
    </source>
</evidence>
<dbReference type="Pfam" id="PF00226">
    <property type="entry name" value="DnaJ"/>
    <property type="match status" value="1"/>
</dbReference>
<sequence>MSSAHQRAGNSPAIAYGFEIDPSGILGVSNNASLQDIRDAYRLKARKHHPDHGGDEWAFRIVARAYEILSTARVAGRVVQEAQKSSESARPAPFRKPAPGDSEWLRPGRRDPWIEPPRLVDVEILSLRFEMADPTDLLLMPASERNLSCCLSLTWTAPPPGPWGEQHPDAPLARKLLTDTFEALPARTHATSSWSHSEGPKFEGWLSYPTSTRAHEAFRILHEDLNGCGLGVNQWTRELIIPRGGR</sequence>
<dbReference type="RefSeq" id="WP_015246807.1">
    <property type="nucleotide sequence ID" value="NC_019892.1"/>
</dbReference>
<feature type="region of interest" description="Disordered" evidence="1">
    <location>
        <begin position="82"/>
        <end position="109"/>
    </location>
</feature>
<feature type="domain" description="J" evidence="2">
    <location>
        <begin position="21"/>
        <end position="74"/>
    </location>
</feature>
<dbReference type="InterPro" id="IPR036869">
    <property type="entry name" value="J_dom_sf"/>
</dbReference>
<dbReference type="CDD" id="cd06257">
    <property type="entry name" value="DnaJ"/>
    <property type="match status" value="1"/>
</dbReference>
<dbReference type="eggNOG" id="COG2214">
    <property type="taxonomic scope" value="Bacteria"/>
</dbReference>
<organism evidence="3 4">
    <name type="scientific">Singulisphaera acidiphila (strain ATCC BAA-1392 / DSM 18658 / VKM B-2454 / MOB10)</name>
    <dbReference type="NCBI Taxonomy" id="886293"/>
    <lineage>
        <taxon>Bacteria</taxon>
        <taxon>Pseudomonadati</taxon>
        <taxon>Planctomycetota</taxon>
        <taxon>Planctomycetia</taxon>
        <taxon>Isosphaerales</taxon>
        <taxon>Isosphaeraceae</taxon>
        <taxon>Singulisphaera</taxon>
    </lineage>
</organism>
<proteinExistence type="predicted"/>
<dbReference type="SUPFAM" id="SSF46565">
    <property type="entry name" value="Chaperone J-domain"/>
    <property type="match status" value="1"/>
</dbReference>
<dbReference type="Proteomes" id="UP000010798">
    <property type="component" value="Chromosome"/>
</dbReference>
<accession>L0DEH9</accession>
<dbReference type="EMBL" id="CP003364">
    <property type="protein sequence ID" value="AGA27662.1"/>
    <property type="molecule type" value="Genomic_DNA"/>
</dbReference>
<reference evidence="3 4" key="1">
    <citation type="submission" date="2012-02" db="EMBL/GenBank/DDBJ databases">
        <title>Complete sequence of chromosome of Singulisphaera acidiphila DSM 18658.</title>
        <authorList>
            <consortium name="US DOE Joint Genome Institute (JGI-PGF)"/>
            <person name="Lucas S."/>
            <person name="Copeland A."/>
            <person name="Lapidus A."/>
            <person name="Glavina del Rio T."/>
            <person name="Dalin E."/>
            <person name="Tice H."/>
            <person name="Bruce D."/>
            <person name="Goodwin L."/>
            <person name="Pitluck S."/>
            <person name="Peters L."/>
            <person name="Ovchinnikova G."/>
            <person name="Chertkov O."/>
            <person name="Kyrpides N."/>
            <person name="Mavromatis K."/>
            <person name="Ivanova N."/>
            <person name="Brettin T."/>
            <person name="Detter J.C."/>
            <person name="Han C."/>
            <person name="Larimer F."/>
            <person name="Land M."/>
            <person name="Hauser L."/>
            <person name="Markowitz V."/>
            <person name="Cheng J.-F."/>
            <person name="Hugenholtz P."/>
            <person name="Woyke T."/>
            <person name="Wu D."/>
            <person name="Tindall B."/>
            <person name="Pomrenke H."/>
            <person name="Brambilla E."/>
            <person name="Klenk H.-P."/>
            <person name="Eisen J.A."/>
        </authorList>
    </citation>
    <scope>NUCLEOTIDE SEQUENCE [LARGE SCALE GENOMIC DNA]</scope>
    <source>
        <strain evidence="4">ATCC BAA-1392 / DSM 18658 / VKM B-2454 / MOB10</strain>
    </source>
</reference>
<evidence type="ECO:0000313" key="4">
    <source>
        <dbReference type="Proteomes" id="UP000010798"/>
    </source>
</evidence>
<dbReference type="KEGG" id="saci:Sinac_3401"/>
<evidence type="ECO:0000256" key="1">
    <source>
        <dbReference type="SAM" id="MobiDB-lite"/>
    </source>
</evidence>
<evidence type="ECO:0000259" key="2">
    <source>
        <dbReference type="PROSITE" id="PS50076"/>
    </source>
</evidence>